<feature type="domain" description="Helicase ATP-binding" evidence="3">
    <location>
        <begin position="18"/>
        <end position="198"/>
    </location>
</feature>
<evidence type="ECO:0000259" key="4">
    <source>
        <dbReference type="PROSITE" id="PS51194"/>
    </source>
</evidence>
<dbReference type="SMART" id="SM00487">
    <property type="entry name" value="DEXDc"/>
    <property type="match status" value="1"/>
</dbReference>
<dbReference type="GO" id="GO:0016787">
    <property type="term" value="F:hydrolase activity"/>
    <property type="evidence" value="ECO:0007669"/>
    <property type="project" value="InterPro"/>
</dbReference>
<reference evidence="5" key="1">
    <citation type="submission" date="2014-11" db="EMBL/GenBank/DDBJ databases">
        <authorList>
            <person name="Otto D Thomas"/>
            <person name="Naeem Raeece"/>
        </authorList>
    </citation>
    <scope>NUCLEOTIDE SEQUENCE</scope>
</reference>
<evidence type="ECO:0000259" key="3">
    <source>
        <dbReference type="PROSITE" id="PS51192"/>
    </source>
</evidence>
<dbReference type="Pfam" id="PF00271">
    <property type="entry name" value="Helicase_C"/>
    <property type="match status" value="1"/>
</dbReference>
<dbReference type="PROSITE" id="PS51192">
    <property type="entry name" value="HELICASE_ATP_BIND_1"/>
    <property type="match status" value="1"/>
</dbReference>
<feature type="compositionally biased region" description="Polar residues" evidence="2">
    <location>
        <begin position="398"/>
        <end position="409"/>
    </location>
</feature>
<dbReference type="GO" id="GO:0005737">
    <property type="term" value="C:cytoplasm"/>
    <property type="evidence" value="ECO:0007669"/>
    <property type="project" value="TreeGrafter"/>
</dbReference>
<keyword evidence="1" id="KW-0175">Coiled coil</keyword>
<feature type="domain" description="Helicase C-terminal" evidence="4">
    <location>
        <begin position="422"/>
        <end position="589"/>
    </location>
</feature>
<dbReference type="SMART" id="SM00490">
    <property type="entry name" value="HELICc"/>
    <property type="match status" value="1"/>
</dbReference>
<feature type="compositionally biased region" description="Basic and acidic residues" evidence="2">
    <location>
        <begin position="788"/>
        <end position="799"/>
    </location>
</feature>
<evidence type="ECO:0000313" key="5">
    <source>
        <dbReference type="EMBL" id="CEM07128.1"/>
    </source>
</evidence>
<dbReference type="Pfam" id="PF04851">
    <property type="entry name" value="ResIII"/>
    <property type="match status" value="1"/>
</dbReference>
<dbReference type="SUPFAM" id="SSF52540">
    <property type="entry name" value="P-loop containing nucleoside triphosphate hydrolases"/>
    <property type="match status" value="1"/>
</dbReference>
<feature type="region of interest" description="Disordered" evidence="2">
    <location>
        <begin position="386"/>
        <end position="427"/>
    </location>
</feature>
<dbReference type="InterPro" id="IPR014001">
    <property type="entry name" value="Helicase_ATP-bd"/>
</dbReference>
<dbReference type="InterPro" id="IPR006935">
    <property type="entry name" value="Helicase/UvrB_N"/>
</dbReference>
<accession>A0A0G4F4B5</accession>
<dbReference type="InterPro" id="IPR051363">
    <property type="entry name" value="RLR_Helicase"/>
</dbReference>
<name>A0A0G4F4B5_9ALVE</name>
<dbReference type="Gene3D" id="3.40.50.300">
    <property type="entry name" value="P-loop containing nucleotide triphosphate hydrolases"/>
    <property type="match status" value="2"/>
</dbReference>
<dbReference type="VEuPathDB" id="CryptoDB:Cvel_15153"/>
<dbReference type="PANTHER" id="PTHR14074:SF16">
    <property type="entry name" value="ANTIVIRAL INNATE IMMUNE RESPONSE RECEPTOR RIG-I"/>
    <property type="match status" value="1"/>
</dbReference>
<dbReference type="InterPro" id="IPR027417">
    <property type="entry name" value="P-loop_NTPase"/>
</dbReference>
<feature type="compositionally biased region" description="Low complexity" evidence="2">
    <location>
        <begin position="767"/>
        <end position="777"/>
    </location>
</feature>
<organism evidence="5">
    <name type="scientific">Chromera velia CCMP2878</name>
    <dbReference type="NCBI Taxonomy" id="1169474"/>
    <lineage>
        <taxon>Eukaryota</taxon>
        <taxon>Sar</taxon>
        <taxon>Alveolata</taxon>
        <taxon>Colpodellida</taxon>
        <taxon>Chromeraceae</taxon>
        <taxon>Chromera</taxon>
    </lineage>
</organism>
<protein>
    <submittedName>
        <fullName evidence="5">Uncharacterized protein</fullName>
    </submittedName>
</protein>
<dbReference type="InterPro" id="IPR001650">
    <property type="entry name" value="Helicase_C-like"/>
</dbReference>
<dbReference type="AlphaFoldDB" id="A0A0G4F4B5"/>
<dbReference type="GO" id="GO:0003677">
    <property type="term" value="F:DNA binding"/>
    <property type="evidence" value="ECO:0007669"/>
    <property type="project" value="InterPro"/>
</dbReference>
<dbReference type="EMBL" id="CDMZ01000118">
    <property type="protein sequence ID" value="CEM07128.1"/>
    <property type="molecule type" value="Genomic_DNA"/>
</dbReference>
<proteinExistence type="predicted"/>
<feature type="region of interest" description="Disordered" evidence="2">
    <location>
        <begin position="454"/>
        <end position="487"/>
    </location>
</feature>
<feature type="region of interest" description="Disordered" evidence="2">
    <location>
        <begin position="767"/>
        <end position="799"/>
    </location>
</feature>
<dbReference type="PANTHER" id="PTHR14074">
    <property type="entry name" value="HELICASE WITH DEATH DOMAIN-RELATED"/>
    <property type="match status" value="1"/>
</dbReference>
<evidence type="ECO:0000256" key="1">
    <source>
        <dbReference type="SAM" id="Coils"/>
    </source>
</evidence>
<dbReference type="PROSITE" id="PS51194">
    <property type="entry name" value="HELICASE_CTER"/>
    <property type="match status" value="1"/>
</dbReference>
<evidence type="ECO:0000256" key="2">
    <source>
        <dbReference type="SAM" id="MobiDB-lite"/>
    </source>
</evidence>
<sequence>MPLPPLWPHQEEAKREILERFERGLNAFLVMETNTGKTRVATEIIQEFLGGGGTSHKVVLFVVHTEALLQQQAAKLQAELDGRTVKKFFGGEPKGSSEWSEQRWTSFLGTVDVLVCLSESIRNAVVDTGSIQPSLLSLIVLDEAHYAGTERHPMAVLARRGVLERNLESPPRILGLSASHAGKQEDFEKAKEVVEKILQCEVFTVDTTGFSASREVVSFKGLHPLSATADADMRDAEQKLRDVWSHLPSREDKQHQTDRALEVLKETGREGFRFFFRRNLLPHVQKQLETRFGTHTEIRASIDAHLSEATREGNAFWSGVSMDGHGSKFHPKVQLLFHTLWQAWKEEKSGEPPLKGVIFVDKWEVAWALAHICQSLLCVFKSERRGAGGTQGRGSEPSVRQSEAQNSSAGGDGEEGGRGSGEQDQEVDDTFASRGIEASINSFYGSSHRFDRQVAQHLSRSESANTGDSSGPPLLAAPVGGRAKMSDRERKSLMDNFRSGQIRLLVATSVLEEGIDVQDCTIVMCYNRIPTTKSFIQMKGRVRNSAGKVVLFEDDAQEMREAEERMKEAAATAAGASSEGRDAHLQSVRQRRVPGYPYFPEGEGRGAQLSFDNCVKIFNEFAQKLQLSPPSLWQEETTSSGKGGIVSLQVPTPNGKFKVLGVNEAVGALGGRPLRDIDPHTKSRSAEEEKKCKLTWVAVRLLHQQDLLEKALRASGSAIALKDKFEAGRVGVLGGTSLIGKFSLQDILDESEENRLLAEWSGVSSASAGEAESVFSSDSQGGGPDGEGMPREGSREWGR</sequence>
<feature type="coiled-coil region" evidence="1">
    <location>
        <begin position="552"/>
        <end position="579"/>
    </location>
</feature>
<dbReference type="GO" id="GO:0005524">
    <property type="term" value="F:ATP binding"/>
    <property type="evidence" value="ECO:0007669"/>
    <property type="project" value="InterPro"/>
</dbReference>
<gene>
    <name evidence="5" type="ORF">Cvel_15153</name>
</gene>
<feature type="compositionally biased region" description="Polar residues" evidence="2">
    <location>
        <begin position="456"/>
        <end position="469"/>
    </location>
</feature>